<proteinExistence type="predicted"/>
<evidence type="ECO:0000313" key="2">
    <source>
        <dbReference type="Proteomes" id="UP000254771"/>
    </source>
</evidence>
<organism evidence="1 2">
    <name type="scientific">endosymbiont of Escarpia spicata</name>
    <dbReference type="NCBI Taxonomy" id="2200908"/>
    <lineage>
        <taxon>Bacteria</taxon>
        <taxon>Pseudomonadati</taxon>
        <taxon>Pseudomonadota</taxon>
        <taxon>Gammaproteobacteria</taxon>
        <taxon>sulfur-oxidizing symbionts</taxon>
    </lineage>
</organism>
<reference evidence="1 2" key="1">
    <citation type="journal article" date="2018" name="ISME J.">
        <title>Endosymbiont genomes yield clues of tubeworm success.</title>
        <authorList>
            <person name="Li Y."/>
            <person name="Liles M.R."/>
            <person name="Halanych K.M."/>
        </authorList>
    </citation>
    <scope>NUCLEOTIDE SEQUENCE [LARGE SCALE GENOMIC DNA]</scope>
    <source>
        <strain evidence="1">A1462</strain>
    </source>
</reference>
<accession>A0A370DSX8</accession>
<dbReference type="EMBL" id="QFXE01000005">
    <property type="protein sequence ID" value="RDH87661.1"/>
    <property type="molecule type" value="Genomic_DNA"/>
</dbReference>
<comment type="caution">
    <text evidence="1">The sequence shown here is derived from an EMBL/GenBank/DDBJ whole genome shotgun (WGS) entry which is preliminary data.</text>
</comment>
<sequence>MLYMLAAGMVMGPAGFRGKHYSDPLSVYPGWIPLFRDKVKVPADALNHATSERKHLLPCIASFDLSELSGPVRMLSKDGRMRDVASPAARKRKDDIALLVRAPLPPILLSSINFSSSEDRQTFESAANDVSNVDLSSHRIEVAESLFSSDTEVSWPAEQPQELLLEDGSDTIPAFGQALGGVLAMLYHTANRSDLGLAAFRLVTGAARDKDNDLVQNDTILAELPNWVDGGETSEQADTRARLFWGVVQSLVDAQTQERPQTPIDVTLVYLENQLDLLPEMEFRPRLERLIADMRGFLGLGGGTITELLERHKGSLSRPLLLLCLREHCTDLLEFSHPLLNDAEYLLAGILFGVRDGWLQLPKELRDPNLSAYVAFRMADAEHRKQGDNLAMDAPPRPKSLRELFTSPSGEWNSMKKDVAVELASKCNWNDCIQTRITLAEGDLPESFERKGLQVVLPGRVTTVTEEVDEAKFLHRLGQWPPIAPQIESEVRKKLVSLQEIEEKANGNGSSCG</sequence>
<name>A0A370DSX8_9GAMM</name>
<evidence type="ECO:0000313" key="1">
    <source>
        <dbReference type="EMBL" id="RDH87661.1"/>
    </source>
</evidence>
<dbReference type="AlphaFoldDB" id="A0A370DSX8"/>
<protein>
    <submittedName>
        <fullName evidence="1">Uncharacterized protein</fullName>
    </submittedName>
</protein>
<keyword evidence="2" id="KW-1185">Reference proteome</keyword>
<dbReference type="Proteomes" id="UP000254771">
    <property type="component" value="Unassembled WGS sequence"/>
</dbReference>
<gene>
    <name evidence="1" type="ORF">DIZ78_03640</name>
</gene>